<dbReference type="InterPro" id="IPR050789">
    <property type="entry name" value="Diverse_Enzym_Activities"/>
</dbReference>
<dbReference type="AlphaFoldDB" id="A0A366WUV8"/>
<dbReference type="InterPro" id="IPR001466">
    <property type="entry name" value="Beta-lactam-related"/>
</dbReference>
<dbReference type="InterPro" id="IPR012338">
    <property type="entry name" value="Beta-lactam/transpept-like"/>
</dbReference>
<reference evidence="2 3" key="1">
    <citation type="submission" date="2018-07" db="EMBL/GenBank/DDBJ databases">
        <title>Modular assembly of carbohydrate-degrading microbial communities in the ocean.</title>
        <authorList>
            <person name="Enke T.N."/>
            <person name="Datta M.S."/>
            <person name="Schwartzman J.A."/>
            <person name="Cermak N."/>
            <person name="Schmitz D.A."/>
            <person name="Barrere J."/>
            <person name="Cordero O.X."/>
        </authorList>
    </citation>
    <scope>NUCLEOTIDE SEQUENCE [LARGE SCALE GENOMIC DNA]</scope>
    <source>
        <strain evidence="2 3">C3M10</strain>
    </source>
</reference>
<dbReference type="RefSeq" id="WP_113824634.1">
    <property type="nucleotide sequence ID" value="NZ_QOCE01000038.1"/>
</dbReference>
<accession>A0A366WUV8</accession>
<feature type="domain" description="Beta-lactamase-related" evidence="1">
    <location>
        <begin position="103"/>
        <end position="382"/>
    </location>
</feature>
<dbReference type="GO" id="GO:0016787">
    <property type="term" value="F:hydrolase activity"/>
    <property type="evidence" value="ECO:0007669"/>
    <property type="project" value="UniProtKB-KW"/>
</dbReference>
<dbReference type="Pfam" id="PF00144">
    <property type="entry name" value="Beta-lactamase"/>
    <property type="match status" value="1"/>
</dbReference>
<dbReference type="Gene3D" id="3.40.710.10">
    <property type="entry name" value="DD-peptidase/beta-lactamase superfamily"/>
    <property type="match status" value="1"/>
</dbReference>
<gene>
    <name evidence="2" type="ORF">DS909_16975</name>
</gene>
<evidence type="ECO:0000313" key="3">
    <source>
        <dbReference type="Proteomes" id="UP000252706"/>
    </source>
</evidence>
<dbReference type="OrthoDB" id="9814204at2"/>
<name>A0A366WUV8_9RHOB</name>
<dbReference type="SUPFAM" id="SSF56601">
    <property type="entry name" value="beta-lactamase/transpeptidase-like"/>
    <property type="match status" value="1"/>
</dbReference>
<dbReference type="EMBL" id="QOCE01000038">
    <property type="protein sequence ID" value="RBW52917.1"/>
    <property type="molecule type" value="Genomic_DNA"/>
</dbReference>
<protein>
    <submittedName>
        <fullName evidence="2">Serine hydrolase</fullName>
    </submittedName>
</protein>
<proteinExistence type="predicted"/>
<organism evidence="2 3">
    <name type="scientific">Phaeobacter gallaeciensis</name>
    <dbReference type="NCBI Taxonomy" id="60890"/>
    <lineage>
        <taxon>Bacteria</taxon>
        <taxon>Pseudomonadati</taxon>
        <taxon>Pseudomonadota</taxon>
        <taxon>Alphaproteobacteria</taxon>
        <taxon>Rhodobacterales</taxon>
        <taxon>Roseobacteraceae</taxon>
        <taxon>Phaeobacter</taxon>
    </lineage>
</organism>
<evidence type="ECO:0000313" key="2">
    <source>
        <dbReference type="EMBL" id="RBW52917.1"/>
    </source>
</evidence>
<evidence type="ECO:0000259" key="1">
    <source>
        <dbReference type="Pfam" id="PF00144"/>
    </source>
</evidence>
<keyword evidence="2" id="KW-0378">Hydrolase</keyword>
<dbReference type="PANTHER" id="PTHR43283:SF14">
    <property type="entry name" value="BLL8153 PROTEIN"/>
    <property type="match status" value="1"/>
</dbReference>
<comment type="caution">
    <text evidence="2">The sequence shown here is derived from an EMBL/GenBank/DDBJ whole genome shotgun (WGS) entry which is preliminary data.</text>
</comment>
<dbReference type="Proteomes" id="UP000252706">
    <property type="component" value="Unassembled WGS sequence"/>
</dbReference>
<sequence>MKWIKRGALALAVMGVIGVGAFWSKIQDVRALMAYAAVFEPDTIDENFRTLYQTYPSITIERADPIADFAVETEADVFPTTYDFDGKALPTDALFQEFHWTGMIVLRDGKLIHEAYARGNSAETNHIEMSVTKSLTSILIGVARDEGYLPDLNAPVTSFVPELKGTGYDGVTIQQVLDMTSGIRYVEDYDDLNSDIVLTVVATLRGSLDEFSTTMVRQREPGTFNQYASIETQVLAWILRRATGQSYEAYFQEKLWSKIGAEGNAEMLVDQTGVPVAFGGANLRLRDLARVGQMLANGGRSMTGAEVMSSEWLLRSTTTDTPQSKPGDHDKSDYALGYKNQWWIPTNRDGGEFTAIGIYGQFLYVNPARGVVIAMNSAYPDYNEKPETELQMVAALQAIAKNVSPDR</sequence>
<dbReference type="PANTHER" id="PTHR43283">
    <property type="entry name" value="BETA-LACTAMASE-RELATED"/>
    <property type="match status" value="1"/>
</dbReference>